<evidence type="ECO:0000313" key="2">
    <source>
        <dbReference type="Proteomes" id="UP000278475"/>
    </source>
</evidence>
<dbReference type="AlphaFoldDB" id="A0A497ELW9"/>
<dbReference type="Gene3D" id="3.40.50.300">
    <property type="entry name" value="P-loop containing nucleotide triphosphate hydrolases"/>
    <property type="match status" value="1"/>
</dbReference>
<dbReference type="Proteomes" id="UP000278475">
    <property type="component" value="Unassembled WGS sequence"/>
</dbReference>
<proteinExistence type="predicted"/>
<dbReference type="EMBL" id="QMQV01000120">
    <property type="protein sequence ID" value="RLE47545.1"/>
    <property type="molecule type" value="Genomic_DNA"/>
</dbReference>
<evidence type="ECO:0000313" key="1">
    <source>
        <dbReference type="EMBL" id="RLE47545.1"/>
    </source>
</evidence>
<organism evidence="1 2">
    <name type="scientific">Thermoproteota archaeon</name>
    <dbReference type="NCBI Taxonomy" id="2056631"/>
    <lineage>
        <taxon>Archaea</taxon>
        <taxon>Thermoproteota</taxon>
    </lineage>
</organism>
<name>A0A497ELW9_9CREN</name>
<protein>
    <recommendedName>
        <fullName evidence="3">Zona occludens toxin N-terminal domain-containing protein</fullName>
    </recommendedName>
</protein>
<evidence type="ECO:0008006" key="3">
    <source>
        <dbReference type="Google" id="ProtNLM"/>
    </source>
</evidence>
<dbReference type="InterPro" id="IPR027417">
    <property type="entry name" value="P-loop_NTPase"/>
</dbReference>
<comment type="caution">
    <text evidence="1">The sequence shown here is derived from an EMBL/GenBank/DDBJ whole genome shotgun (WGS) entry which is preliminary data.</text>
</comment>
<reference evidence="1 2" key="1">
    <citation type="submission" date="2018-06" db="EMBL/GenBank/DDBJ databases">
        <title>Extensive metabolic versatility and redundancy in microbially diverse, dynamic hydrothermal sediments.</title>
        <authorList>
            <person name="Dombrowski N."/>
            <person name="Teske A."/>
            <person name="Baker B.J."/>
        </authorList>
    </citation>
    <scope>NUCLEOTIDE SEQUENCE [LARGE SCALE GENOMIC DNA]</scope>
    <source>
        <strain evidence="1">B66_G16</strain>
    </source>
</reference>
<accession>A0A497ELW9</accession>
<sequence length="190" mass="22287">MLIGAFGGFGSGKTLILASYCCHVANKPNYKVFTNFTVKHKNITIVEPIDLLNINPTDYNVLLGLDEVYAWLDSRMSQTKVNRFLSWIILQSRKRNMDIFYTAQLGSSVDLRLRDLTDIVIYCMRTSLKPKADFVYIMELNLGWSVRRAKFLLPYKKARRFFQYFDTREIVQPIEIERLKKELMKLRKKA</sequence>
<gene>
    <name evidence="1" type="ORF">DRJ31_08705</name>
</gene>